<dbReference type="InterPro" id="IPR006527">
    <property type="entry name" value="F-box-assoc_dom_typ1"/>
</dbReference>
<dbReference type="InterPro" id="IPR036961">
    <property type="entry name" value="Kinesin_motor_dom_sf"/>
</dbReference>
<dbReference type="GO" id="GO:0007018">
    <property type="term" value="P:microtubule-based movement"/>
    <property type="evidence" value="ECO:0007669"/>
    <property type="project" value="InterPro"/>
</dbReference>
<organism evidence="2 3">
    <name type="scientific">Quercus lobata</name>
    <name type="common">Valley oak</name>
    <dbReference type="NCBI Taxonomy" id="97700"/>
    <lineage>
        <taxon>Eukaryota</taxon>
        <taxon>Viridiplantae</taxon>
        <taxon>Streptophyta</taxon>
        <taxon>Embryophyta</taxon>
        <taxon>Tracheophyta</taxon>
        <taxon>Spermatophyta</taxon>
        <taxon>Magnoliopsida</taxon>
        <taxon>eudicotyledons</taxon>
        <taxon>Gunneridae</taxon>
        <taxon>Pentapetalae</taxon>
        <taxon>rosids</taxon>
        <taxon>fabids</taxon>
        <taxon>Fagales</taxon>
        <taxon>Fagaceae</taxon>
        <taxon>Quercus</taxon>
    </lineage>
</organism>
<evidence type="ECO:0000259" key="1">
    <source>
        <dbReference type="Pfam" id="PF07734"/>
    </source>
</evidence>
<dbReference type="PANTHER" id="PTHR31672">
    <property type="entry name" value="BNACNNG10540D PROTEIN"/>
    <property type="match status" value="1"/>
</dbReference>
<proteinExistence type="predicted"/>
<dbReference type="PANTHER" id="PTHR31672:SF13">
    <property type="entry name" value="F-BOX PROTEIN CPR30-LIKE"/>
    <property type="match status" value="1"/>
</dbReference>
<dbReference type="InterPro" id="IPR017451">
    <property type="entry name" value="F-box-assoc_interact_dom"/>
</dbReference>
<dbReference type="Gene3D" id="3.40.850.10">
    <property type="entry name" value="Kinesin motor domain"/>
    <property type="match status" value="1"/>
</dbReference>
<dbReference type="Gramene" id="QL11p053787:mrna">
    <property type="protein sequence ID" value="QL11p053787:mrna"/>
    <property type="gene ID" value="QL11p053787"/>
</dbReference>
<feature type="domain" description="F-box associated beta-propeller type 1" evidence="1">
    <location>
        <begin position="10"/>
        <end position="224"/>
    </location>
</feature>
<evidence type="ECO:0000313" key="2">
    <source>
        <dbReference type="EnsemblPlants" id="QL11p053787:mrna"/>
    </source>
</evidence>
<accession>A0A7N2MZX8</accession>
<dbReference type="InterPro" id="IPR050796">
    <property type="entry name" value="SCF_F-box_component"/>
</dbReference>
<dbReference type="Proteomes" id="UP000594261">
    <property type="component" value="Chromosome 11"/>
</dbReference>
<dbReference type="InterPro" id="IPR019821">
    <property type="entry name" value="Kinesin_motor_CS"/>
</dbReference>
<sequence length="524" mass="58839">MLDLLLATPSTDEDTRSVIGLAYNSQNNDFKILRLLSFFWGQEAEAEAEIYSLSTDSWRNVVITMESLRGYEPNFGTIGQFDPPCIIFNGALHSVAITNRHRFILSFNVNDESFHEIMLPPNDLDGVHVCCTELAVFKGSLAVFIYTDDHWGVLCHIWVMEEYGVAESWIRKYMVPTILNSHFYGCTDNGELLIKTATGLVSIDPESRNQSILAIEDADWTSKADGLSTCKTSRINLVDLAGSEQQKLTDAAGPHLKQAGNISRSLSQHGCVSKSRDSIITNPTFITKHFKLNLNQSESLMSTNTHTSRDNDLNHIIYLWNPSVRMFKKLLATSFTDKDTTSIIGLAYDSQNNDFKILRLVSLDKRPKLRITAITCCHSFILSFDISDESFREIVLPPNHLDRLPVNFAELAVFKGSLAVFVFVHGRRGILCHIWVMEEYGVAESWTRKYMVPMTWVWDGYFFGCTDDGELLIKNATGPVSIDPESPNQNILAIEDADWMGFTANSMESLILLDGGKKIISSSL</sequence>
<dbReference type="GO" id="GO:0005524">
    <property type="term" value="F:ATP binding"/>
    <property type="evidence" value="ECO:0007669"/>
    <property type="project" value="UniProtKB-KW"/>
</dbReference>
<dbReference type="GO" id="GO:0008017">
    <property type="term" value="F:microtubule binding"/>
    <property type="evidence" value="ECO:0007669"/>
    <property type="project" value="InterPro"/>
</dbReference>
<dbReference type="NCBIfam" id="TIGR01640">
    <property type="entry name" value="F_box_assoc_1"/>
    <property type="match status" value="1"/>
</dbReference>
<dbReference type="EMBL" id="LRBV02000011">
    <property type="status" value="NOT_ANNOTATED_CDS"/>
    <property type="molecule type" value="Genomic_DNA"/>
</dbReference>
<name>A0A7N2MZX8_QUELO</name>
<reference evidence="2 3" key="1">
    <citation type="journal article" date="2016" name="G3 (Bethesda)">
        <title>First Draft Assembly and Annotation of the Genome of a California Endemic Oak Quercus lobata Nee (Fagaceae).</title>
        <authorList>
            <person name="Sork V.L."/>
            <person name="Fitz-Gibbon S.T."/>
            <person name="Puiu D."/>
            <person name="Crepeau M."/>
            <person name="Gugger P.F."/>
            <person name="Sherman R."/>
            <person name="Stevens K."/>
            <person name="Langley C.H."/>
            <person name="Pellegrini M."/>
            <person name="Salzberg S.L."/>
        </authorList>
    </citation>
    <scope>NUCLEOTIDE SEQUENCE [LARGE SCALE GENOMIC DNA]</scope>
    <source>
        <strain evidence="2 3">cv. SW786</strain>
    </source>
</reference>
<dbReference type="PROSITE" id="PS00411">
    <property type="entry name" value="KINESIN_MOTOR_1"/>
    <property type="match status" value="1"/>
</dbReference>
<dbReference type="Pfam" id="PF07734">
    <property type="entry name" value="FBA_1"/>
    <property type="match status" value="1"/>
</dbReference>
<dbReference type="AlphaFoldDB" id="A0A7N2MZX8"/>
<dbReference type="OMA" id="SHEFILC"/>
<dbReference type="SUPFAM" id="SSF52540">
    <property type="entry name" value="P-loop containing nucleoside triphosphate hydrolases"/>
    <property type="match status" value="1"/>
</dbReference>
<evidence type="ECO:0000313" key="3">
    <source>
        <dbReference type="Proteomes" id="UP000594261"/>
    </source>
</evidence>
<dbReference type="EnsemblPlants" id="QL11p053787:mrna">
    <property type="protein sequence ID" value="QL11p053787:mrna"/>
    <property type="gene ID" value="QL11p053787"/>
</dbReference>
<reference evidence="2" key="2">
    <citation type="submission" date="2021-01" db="UniProtKB">
        <authorList>
            <consortium name="EnsemblPlants"/>
        </authorList>
    </citation>
    <scope>IDENTIFICATION</scope>
</reference>
<dbReference type="InParanoid" id="A0A7N2MZX8"/>
<protein>
    <recommendedName>
        <fullName evidence="1">F-box associated beta-propeller type 1 domain-containing protein</fullName>
    </recommendedName>
</protein>
<dbReference type="GO" id="GO:0003777">
    <property type="term" value="F:microtubule motor activity"/>
    <property type="evidence" value="ECO:0007669"/>
    <property type="project" value="InterPro"/>
</dbReference>
<keyword evidence="3" id="KW-1185">Reference proteome</keyword>
<dbReference type="InterPro" id="IPR027417">
    <property type="entry name" value="P-loop_NTPase"/>
</dbReference>